<organism evidence="5 6">
    <name type="scientific">Alloyangia pacifica</name>
    <dbReference type="NCBI Taxonomy" id="311180"/>
    <lineage>
        <taxon>Bacteria</taxon>
        <taxon>Pseudomonadati</taxon>
        <taxon>Pseudomonadota</taxon>
        <taxon>Alphaproteobacteria</taxon>
        <taxon>Rhodobacterales</taxon>
        <taxon>Roseobacteraceae</taxon>
        <taxon>Alloyangia</taxon>
    </lineage>
</organism>
<protein>
    <submittedName>
        <fullName evidence="5">Molybdate transport system substrate-binding protein</fullName>
    </submittedName>
</protein>
<dbReference type="InterPro" id="IPR005950">
    <property type="entry name" value="ModA"/>
</dbReference>
<dbReference type="PANTHER" id="PTHR30632:SF0">
    <property type="entry name" value="SULFATE-BINDING PROTEIN"/>
    <property type="match status" value="1"/>
</dbReference>
<keyword evidence="3 4" id="KW-0732">Signal</keyword>
<dbReference type="STRING" id="311180.SAMN04488050_102343"/>
<dbReference type="InterPro" id="IPR050682">
    <property type="entry name" value="ModA/WtpA"/>
</dbReference>
<dbReference type="GO" id="GO:0015689">
    <property type="term" value="P:molybdate ion transport"/>
    <property type="evidence" value="ECO:0007669"/>
    <property type="project" value="InterPro"/>
</dbReference>
<feature type="signal peptide" evidence="4">
    <location>
        <begin position="1"/>
        <end position="19"/>
    </location>
</feature>
<comment type="similarity">
    <text evidence="1">Belongs to the bacterial solute-binding protein ModA family.</text>
</comment>
<evidence type="ECO:0000313" key="6">
    <source>
        <dbReference type="Proteomes" id="UP000199392"/>
    </source>
</evidence>
<name>A0A1I6QU89_9RHOB</name>
<dbReference type="NCBIfam" id="TIGR01256">
    <property type="entry name" value="modA"/>
    <property type="match status" value="1"/>
</dbReference>
<dbReference type="PANTHER" id="PTHR30632">
    <property type="entry name" value="MOLYBDATE-BINDING PERIPLASMIC PROTEIN"/>
    <property type="match status" value="1"/>
</dbReference>
<proteinExistence type="inferred from homology"/>
<evidence type="ECO:0000313" key="5">
    <source>
        <dbReference type="EMBL" id="SFS56013.1"/>
    </source>
</evidence>
<reference evidence="6" key="1">
    <citation type="submission" date="2016-10" db="EMBL/GenBank/DDBJ databases">
        <authorList>
            <person name="Varghese N."/>
            <person name="Submissions S."/>
        </authorList>
    </citation>
    <scope>NUCLEOTIDE SEQUENCE [LARGE SCALE GENOMIC DNA]</scope>
    <source>
        <strain evidence="6">DSM 26894</strain>
    </source>
</reference>
<gene>
    <name evidence="5" type="ORF">SAMN04488050_102343</name>
</gene>
<dbReference type="OrthoDB" id="9785015at2"/>
<feature type="chain" id="PRO_5011550501" evidence="4">
    <location>
        <begin position="20"/>
        <end position="245"/>
    </location>
</feature>
<dbReference type="RefSeq" id="WP_092419803.1">
    <property type="nucleotide sequence ID" value="NZ_FNCL01000001.1"/>
</dbReference>
<dbReference type="Gene3D" id="3.40.190.10">
    <property type="entry name" value="Periplasmic binding protein-like II"/>
    <property type="match status" value="2"/>
</dbReference>
<dbReference type="AlphaFoldDB" id="A0A1I6QU89"/>
<evidence type="ECO:0000256" key="2">
    <source>
        <dbReference type="ARBA" id="ARBA00022723"/>
    </source>
</evidence>
<evidence type="ECO:0000256" key="4">
    <source>
        <dbReference type="SAM" id="SignalP"/>
    </source>
</evidence>
<keyword evidence="6" id="KW-1185">Reference proteome</keyword>
<dbReference type="Pfam" id="PF13531">
    <property type="entry name" value="SBP_bac_11"/>
    <property type="match status" value="1"/>
</dbReference>
<accession>A0A1I6QU89</accession>
<dbReference type="EMBL" id="FOZW01000002">
    <property type="protein sequence ID" value="SFS56013.1"/>
    <property type="molecule type" value="Genomic_DNA"/>
</dbReference>
<dbReference type="GO" id="GO:0030973">
    <property type="term" value="F:molybdate ion binding"/>
    <property type="evidence" value="ECO:0007669"/>
    <property type="project" value="TreeGrafter"/>
</dbReference>
<dbReference type="SUPFAM" id="SSF53850">
    <property type="entry name" value="Periplasmic binding protein-like II"/>
    <property type="match status" value="1"/>
</dbReference>
<dbReference type="Proteomes" id="UP000199392">
    <property type="component" value="Unassembled WGS sequence"/>
</dbReference>
<sequence length="245" mass="24746">MKCALLPLIVALWPGVAAADPMLLAAASTGAALNEGIAESGISAIPSYGASGTLARQIEQGAPADLYISANPKWMAHLAGLGLVVPEDVSVLMSNSLVLIAPEGAAPLEPAALDARLAGESFAMADPQVAPVGGYGQAALESLGLWGAVANRLVPTRNTLATVAAVAQGEAALGLVYASDVVGVAGVQVVWQIPRDSHPPISYLIAPLTQGDDPEGAAALLDYLMSDAGQAVLARHGFLPMREGS</sequence>
<evidence type="ECO:0000256" key="1">
    <source>
        <dbReference type="ARBA" id="ARBA00009175"/>
    </source>
</evidence>
<dbReference type="GO" id="GO:0046872">
    <property type="term" value="F:metal ion binding"/>
    <property type="evidence" value="ECO:0007669"/>
    <property type="project" value="UniProtKB-KW"/>
</dbReference>
<keyword evidence="2" id="KW-0479">Metal-binding</keyword>
<evidence type="ECO:0000256" key="3">
    <source>
        <dbReference type="ARBA" id="ARBA00022729"/>
    </source>
</evidence>